<keyword evidence="3" id="KW-0479">Metal-binding</keyword>
<dbReference type="GO" id="GO:0004222">
    <property type="term" value="F:metalloendopeptidase activity"/>
    <property type="evidence" value="ECO:0007669"/>
    <property type="project" value="InterPro"/>
</dbReference>
<keyword evidence="9" id="KW-1185">Reference proteome</keyword>
<dbReference type="InterPro" id="IPR001915">
    <property type="entry name" value="Peptidase_M48"/>
</dbReference>
<keyword evidence="2" id="KW-0645">Protease</keyword>
<dbReference type="PANTHER" id="PTHR22726:SF1">
    <property type="entry name" value="METALLOENDOPEPTIDASE OMA1, MITOCHONDRIAL"/>
    <property type="match status" value="1"/>
</dbReference>
<comment type="cofactor">
    <cofactor evidence="1">
        <name>Zn(2+)</name>
        <dbReference type="ChEBI" id="CHEBI:29105"/>
    </cofactor>
</comment>
<name>A0A964FFT7_9CYAN</name>
<comment type="caution">
    <text evidence="8">The sequence shown here is derived from an EMBL/GenBank/DDBJ whole genome shotgun (WGS) entry which is preliminary data.</text>
</comment>
<evidence type="ECO:0000256" key="2">
    <source>
        <dbReference type="ARBA" id="ARBA00022670"/>
    </source>
</evidence>
<evidence type="ECO:0000256" key="3">
    <source>
        <dbReference type="ARBA" id="ARBA00022723"/>
    </source>
</evidence>
<feature type="domain" description="Peptidase M48" evidence="7">
    <location>
        <begin position="288"/>
        <end position="462"/>
    </location>
</feature>
<keyword evidence="4" id="KW-0378">Hydrolase</keyword>
<accession>A0A964FFT7</accession>
<dbReference type="InterPro" id="IPR011990">
    <property type="entry name" value="TPR-like_helical_dom_sf"/>
</dbReference>
<dbReference type="GO" id="GO:0046872">
    <property type="term" value="F:metal ion binding"/>
    <property type="evidence" value="ECO:0007669"/>
    <property type="project" value="UniProtKB-KW"/>
</dbReference>
<dbReference type="SUPFAM" id="SSF48452">
    <property type="entry name" value="TPR-like"/>
    <property type="match status" value="1"/>
</dbReference>
<dbReference type="Pfam" id="PF01435">
    <property type="entry name" value="Peptidase_M48"/>
    <property type="match status" value="1"/>
</dbReference>
<dbReference type="PANTHER" id="PTHR22726">
    <property type="entry name" value="METALLOENDOPEPTIDASE OMA1"/>
    <property type="match status" value="1"/>
</dbReference>
<sequence length="485" mass="53491">MIKFNQIVRNKFLLILFSCTLILSLGNRVDSQTSIIAQNFLNTNYGNNYYSAMLEADRFYKQGDLQTAKRIQQKVKPDFPASNSVPVAVSDIAKLPTVARQDWDTATQAIKEDPQDDKEVETRIFEPLESLVDNYPQFVPAHILLADTYDLYGWGDDALNTIEFASQMYPSREDILDKRIELLLAYGEPLEASIASREFVYSYPNSPKSSTYQSAADEYFKKYQSKLKSKIARNSVFGGIGQAAIGNEAQGINLGQMLLQGESATGTAIANSYKAQANMISDPVQLSYIRGIGNKLAKLMGRNEFEYEFNIIEDPTPNAFALPGGKIFFHTGMLELMDSEAELAGVMAHEVAHAVLSHGYKQLGESALTNTGMNILSGLAGREVGAIANVGGLLLDKKFSRGKEKQADVLGIRVLDAAGYSADGLYNVMAKLAQLEGEGNMAKSLLSSHPASKERMEYLEELIQTKGYNRYGYEGVAAYRGVFPR</sequence>
<dbReference type="RefSeq" id="WP_229640344.1">
    <property type="nucleotide sequence ID" value="NZ_JADWDC010000019.1"/>
</dbReference>
<dbReference type="CDD" id="cd07333">
    <property type="entry name" value="M48C_bepA_like"/>
    <property type="match status" value="1"/>
</dbReference>
<evidence type="ECO:0000259" key="7">
    <source>
        <dbReference type="Pfam" id="PF01435"/>
    </source>
</evidence>
<gene>
    <name evidence="8" type="ORF">I4641_09860</name>
</gene>
<dbReference type="AlphaFoldDB" id="A0A964FFT7"/>
<evidence type="ECO:0000256" key="5">
    <source>
        <dbReference type="ARBA" id="ARBA00022833"/>
    </source>
</evidence>
<dbReference type="Gene3D" id="1.25.40.10">
    <property type="entry name" value="Tetratricopeptide repeat domain"/>
    <property type="match status" value="1"/>
</dbReference>
<evidence type="ECO:0000313" key="8">
    <source>
        <dbReference type="EMBL" id="MCC0177281.1"/>
    </source>
</evidence>
<dbReference type="Gene3D" id="3.30.2010.10">
    <property type="entry name" value="Metalloproteases ('zincins'), catalytic domain"/>
    <property type="match status" value="1"/>
</dbReference>
<proteinExistence type="predicted"/>
<dbReference type="GO" id="GO:0051603">
    <property type="term" value="P:proteolysis involved in protein catabolic process"/>
    <property type="evidence" value="ECO:0007669"/>
    <property type="project" value="TreeGrafter"/>
</dbReference>
<evidence type="ECO:0000256" key="6">
    <source>
        <dbReference type="ARBA" id="ARBA00023049"/>
    </source>
</evidence>
<dbReference type="InterPro" id="IPR051156">
    <property type="entry name" value="Mito/Outer_Membr_Metalloprot"/>
</dbReference>
<dbReference type="EMBL" id="JADWDC010000019">
    <property type="protein sequence ID" value="MCC0177281.1"/>
    <property type="molecule type" value="Genomic_DNA"/>
</dbReference>
<protein>
    <submittedName>
        <fullName evidence="8">M48 family metalloprotease</fullName>
    </submittedName>
</protein>
<evidence type="ECO:0000313" key="9">
    <source>
        <dbReference type="Proteomes" id="UP000729733"/>
    </source>
</evidence>
<keyword evidence="6 8" id="KW-0482">Metalloprotease</keyword>
<evidence type="ECO:0000256" key="4">
    <source>
        <dbReference type="ARBA" id="ARBA00022801"/>
    </source>
</evidence>
<dbReference type="Proteomes" id="UP000729733">
    <property type="component" value="Unassembled WGS sequence"/>
</dbReference>
<keyword evidence="5" id="KW-0862">Zinc</keyword>
<dbReference type="GO" id="GO:0016020">
    <property type="term" value="C:membrane"/>
    <property type="evidence" value="ECO:0007669"/>
    <property type="project" value="TreeGrafter"/>
</dbReference>
<reference evidence="8" key="1">
    <citation type="journal article" date="2021" name="Antonie Van Leeuwenhoek">
        <title>Draft genome and description of Waterburya agarophytonicola gen. nov. sp. nov. (Pleurocapsales, Cyanobacteria): a seaweed symbiont.</title>
        <authorList>
            <person name="Bonthond G."/>
            <person name="Shalygin S."/>
            <person name="Bayer T."/>
            <person name="Weinberger F."/>
        </authorList>
    </citation>
    <scope>NUCLEOTIDE SEQUENCE</scope>
    <source>
        <strain evidence="8">KI4</strain>
    </source>
</reference>
<evidence type="ECO:0000256" key="1">
    <source>
        <dbReference type="ARBA" id="ARBA00001947"/>
    </source>
</evidence>
<organism evidence="8 9">
    <name type="scientific">Waterburya agarophytonicola KI4</name>
    <dbReference type="NCBI Taxonomy" id="2874699"/>
    <lineage>
        <taxon>Bacteria</taxon>
        <taxon>Bacillati</taxon>
        <taxon>Cyanobacteriota</taxon>
        <taxon>Cyanophyceae</taxon>
        <taxon>Pleurocapsales</taxon>
        <taxon>Hyellaceae</taxon>
        <taxon>Waterburya</taxon>
        <taxon>Waterburya agarophytonicola</taxon>
    </lineage>
</organism>